<evidence type="ECO:0000313" key="2">
    <source>
        <dbReference type="EMBL" id="CAG5111383.1"/>
    </source>
</evidence>
<dbReference type="EMBL" id="OU015567">
    <property type="protein sequence ID" value="CAG5111383.1"/>
    <property type="molecule type" value="Genomic_DNA"/>
</dbReference>
<proteinExistence type="predicted"/>
<protein>
    <submittedName>
        <fullName evidence="2">Oidioi.mRNA.OKI2018_I69.chr2.g5699.t1.cds</fullName>
    </submittedName>
</protein>
<name>A0ABN7TA74_OIKDI</name>
<evidence type="ECO:0000313" key="3">
    <source>
        <dbReference type="Proteomes" id="UP001158576"/>
    </source>
</evidence>
<organism evidence="2 3">
    <name type="scientific">Oikopleura dioica</name>
    <name type="common">Tunicate</name>
    <dbReference type="NCBI Taxonomy" id="34765"/>
    <lineage>
        <taxon>Eukaryota</taxon>
        <taxon>Metazoa</taxon>
        <taxon>Chordata</taxon>
        <taxon>Tunicata</taxon>
        <taxon>Appendicularia</taxon>
        <taxon>Copelata</taxon>
        <taxon>Oikopleuridae</taxon>
        <taxon>Oikopleura</taxon>
    </lineage>
</organism>
<feature type="region of interest" description="Disordered" evidence="1">
    <location>
        <begin position="224"/>
        <end position="249"/>
    </location>
</feature>
<reference evidence="2 3" key="1">
    <citation type="submission" date="2021-04" db="EMBL/GenBank/DDBJ databases">
        <authorList>
            <person name="Bliznina A."/>
        </authorList>
    </citation>
    <scope>NUCLEOTIDE SEQUENCE [LARGE SCALE GENOMIC DNA]</scope>
</reference>
<accession>A0ABN7TA74</accession>
<gene>
    <name evidence="2" type="ORF">OKIOD_LOCUS14464</name>
</gene>
<evidence type="ECO:0000256" key="1">
    <source>
        <dbReference type="SAM" id="MobiDB-lite"/>
    </source>
</evidence>
<keyword evidence="3" id="KW-1185">Reference proteome</keyword>
<dbReference type="Proteomes" id="UP001158576">
    <property type="component" value="Chromosome 2"/>
</dbReference>
<sequence length="538" mass="62810">MRIFPFVFIFLATVVISGKKEKALRRRRRTPQLIYAGAKSVLEVVGTIIGIVVGIQENAEPFDDCPDDTIKDELELIEITMRGFHERIQAYQTNSQEFHCKPFVRTVNKMKKMIVHKTKGLEHFCDYRWYWKKQGLFRSNTFERMGADGNSVCTYLSKPGSECQRWFKQYCKVERPCQPSCKNCRQKLEYADRLISYASTQLLTCHIPLENVVQKALPTRTLSLSLSPTTRPTKGEEFPPTRPTTTTTTVFSPKDSWTRTLGTVTVFADSSDSMTRSDDKIRQVNDVIGQWSGISLQQGIGEVLVTKFSSRLHLFSRAKMKSNGKLSFYDFTLSSLQRTGSWDAPAVEIEKSSLKDATTDCLNSNLHPNDQKLGWNQQEYDAYTRKSLSDEEGKSYFFHCLWDLYHYFEHADFDRYARGTIVVLTDGEKFDDFPTTWYNQDSKLWERRMRHFNNHRRSRSRRSLSPMKGEPVCELFGKLSRYVKKIIWILVVEKDQFVQKTKSEFMIKRLMNFHISRDCRNYDTIDIEFQINDFNDFS</sequence>